<accession>I7Z9A3</accession>
<dbReference type="EC" id="3.2.1.4" evidence="3"/>
<dbReference type="InterPro" id="IPR002037">
    <property type="entry name" value="Glyco_hydro_8"/>
</dbReference>
<feature type="chain" id="PRO_5003712787" description="cellulase" evidence="8">
    <location>
        <begin position="35"/>
        <end position="393"/>
    </location>
</feature>
<evidence type="ECO:0000256" key="3">
    <source>
        <dbReference type="ARBA" id="ARBA00012601"/>
    </source>
</evidence>
<dbReference type="SUPFAM" id="SSF48208">
    <property type="entry name" value="Six-hairpin glycosidases"/>
    <property type="match status" value="1"/>
</dbReference>
<dbReference type="Pfam" id="PF01270">
    <property type="entry name" value="Glyco_hydro_8"/>
    <property type="match status" value="1"/>
</dbReference>
<keyword evidence="8" id="KW-0732">Signal</keyword>
<evidence type="ECO:0000313" key="9">
    <source>
        <dbReference type="EMBL" id="EIT68252.1"/>
    </source>
</evidence>
<feature type="signal peptide" evidence="8">
    <location>
        <begin position="1"/>
        <end position="34"/>
    </location>
</feature>
<evidence type="ECO:0000256" key="8">
    <source>
        <dbReference type="SAM" id="SignalP"/>
    </source>
</evidence>
<gene>
    <name evidence="9" type="ORF">WQQ_34470</name>
</gene>
<evidence type="ECO:0000256" key="1">
    <source>
        <dbReference type="ARBA" id="ARBA00000966"/>
    </source>
</evidence>
<sequence length="393" mass="44004">MNPSSNRSSRLRRFLPRCALLVAMLLAACGGSRSDAHESAEAWKDWNRFAEHYIQADGRLIDWTFEEKSTSEGQSYALFFSLVANDRARFDQVLRWTSENLAGNALGDKLPAWHWGRKDDGSWGVKDGNSAADGDLWTAYSLLEAARLWSAPEYEAIGRKLLAQVAAQEVVMGVVGGAVLLPAPYGFRIGEQRFKFDPCYVPPFQFRYFGTVDPKGPWLSILDGYMTRSAKIFHAGVAPDLITLDAGGGVEADPDRPTASYDAIRVYLWAGMSERDGPGQLQLLRPFAELIRKNGVPPEKVDTRTGQAVPQDWTPSGFMAASLPFLRALGEDDLRKQVQSRMERERSRAWAMNKANYYDEVLVLFGLGWIEKRFRFDREGRLQPAWAKQPAAG</sequence>
<keyword evidence="4" id="KW-0378">Hydrolase</keyword>
<evidence type="ECO:0000256" key="6">
    <source>
        <dbReference type="ARBA" id="ARBA00023295"/>
    </source>
</evidence>
<evidence type="ECO:0000256" key="5">
    <source>
        <dbReference type="ARBA" id="ARBA00023001"/>
    </source>
</evidence>
<dbReference type="EMBL" id="AKGD01000003">
    <property type="protein sequence ID" value="EIT68252.1"/>
    <property type="molecule type" value="Genomic_DNA"/>
</dbReference>
<dbReference type="NCBIfam" id="NF008305">
    <property type="entry name" value="PRK11097.1"/>
    <property type="match status" value="1"/>
</dbReference>
<keyword evidence="5" id="KW-0136">Cellulose degradation</keyword>
<dbReference type="InterPro" id="IPR012341">
    <property type="entry name" value="6hp_glycosidase-like_sf"/>
</dbReference>
<reference evidence="9 10" key="1">
    <citation type="journal article" date="2012" name="J. Bacteriol.">
        <title>Genome Sequence of n-Alkane-Degrading Hydrocarboniphaga effusa Strain AP103T (ATCC BAA-332T).</title>
        <authorList>
            <person name="Chang H.K."/>
            <person name="Zylstra G.J."/>
            <person name="Chae J.C."/>
        </authorList>
    </citation>
    <scope>NUCLEOTIDE SEQUENCE [LARGE SCALE GENOMIC DNA]</scope>
    <source>
        <strain evidence="9 10">AP103</strain>
    </source>
</reference>
<organism evidence="9 10">
    <name type="scientific">Hydrocarboniphaga effusa AP103</name>
    <dbReference type="NCBI Taxonomy" id="1172194"/>
    <lineage>
        <taxon>Bacteria</taxon>
        <taxon>Pseudomonadati</taxon>
        <taxon>Pseudomonadota</taxon>
        <taxon>Gammaproteobacteria</taxon>
        <taxon>Nevskiales</taxon>
        <taxon>Nevskiaceae</taxon>
        <taxon>Hydrocarboniphaga</taxon>
    </lineage>
</organism>
<dbReference type="GO" id="GO:0030245">
    <property type="term" value="P:cellulose catabolic process"/>
    <property type="evidence" value="ECO:0007669"/>
    <property type="project" value="UniProtKB-KW"/>
</dbReference>
<dbReference type="InterPro" id="IPR008928">
    <property type="entry name" value="6-hairpin_glycosidase_sf"/>
</dbReference>
<proteinExistence type="inferred from homology"/>
<keyword evidence="7" id="KW-0119">Carbohydrate metabolism</keyword>
<evidence type="ECO:0000256" key="4">
    <source>
        <dbReference type="ARBA" id="ARBA00022801"/>
    </source>
</evidence>
<evidence type="ECO:0000313" key="10">
    <source>
        <dbReference type="Proteomes" id="UP000003704"/>
    </source>
</evidence>
<name>I7Z9A3_9GAMM</name>
<dbReference type="Proteomes" id="UP000003704">
    <property type="component" value="Unassembled WGS sequence"/>
</dbReference>
<protein>
    <recommendedName>
        <fullName evidence="3">cellulase</fullName>
        <ecNumber evidence="3">3.2.1.4</ecNumber>
    </recommendedName>
</protein>
<dbReference type="PATRIC" id="fig|1172194.4.peg.3344"/>
<comment type="similarity">
    <text evidence="2">Belongs to the glycosyl hydrolase 8 (cellulase D) family.</text>
</comment>
<keyword evidence="6" id="KW-0326">Glycosidase</keyword>
<dbReference type="PROSITE" id="PS51257">
    <property type="entry name" value="PROKAR_LIPOPROTEIN"/>
    <property type="match status" value="1"/>
</dbReference>
<dbReference type="AlphaFoldDB" id="I7Z9A3"/>
<keyword evidence="10" id="KW-1185">Reference proteome</keyword>
<comment type="caution">
    <text evidence="9">The sequence shown here is derived from an EMBL/GenBank/DDBJ whole genome shotgun (WGS) entry which is preliminary data.</text>
</comment>
<dbReference type="Gene3D" id="1.50.10.10">
    <property type="match status" value="1"/>
</dbReference>
<comment type="catalytic activity">
    <reaction evidence="1">
        <text>Endohydrolysis of (1-&gt;4)-beta-D-glucosidic linkages in cellulose, lichenin and cereal beta-D-glucans.</text>
        <dbReference type="EC" id="3.2.1.4"/>
    </reaction>
</comment>
<evidence type="ECO:0000256" key="2">
    <source>
        <dbReference type="ARBA" id="ARBA00009209"/>
    </source>
</evidence>
<evidence type="ECO:0000256" key="7">
    <source>
        <dbReference type="ARBA" id="ARBA00023326"/>
    </source>
</evidence>
<dbReference type="PRINTS" id="PR00735">
    <property type="entry name" value="GLHYDRLASE8"/>
</dbReference>
<dbReference type="STRING" id="1172194.WQQ_34470"/>
<dbReference type="GO" id="GO:0008810">
    <property type="term" value="F:cellulase activity"/>
    <property type="evidence" value="ECO:0007669"/>
    <property type="project" value="UniProtKB-EC"/>
</dbReference>
<keyword evidence="7" id="KW-0624">Polysaccharide degradation</keyword>